<protein>
    <submittedName>
        <fullName evidence="1">Four-helix bundle copper-binding protein</fullName>
    </submittedName>
</protein>
<dbReference type="AlphaFoldDB" id="A0AA49GQW1"/>
<dbReference type="InterPro" id="IPR005560">
    <property type="entry name" value="Csp_YhjQ"/>
</dbReference>
<accession>A0AA49GQW1</accession>
<dbReference type="PANTHER" id="PTHR37310">
    <property type="entry name" value="CYTOPLASMIC PROTEIN-RELATED"/>
    <property type="match status" value="1"/>
</dbReference>
<sequence length="109" mass="12146">MMNQQDFLRRLHECVAACQNCSEQCLHEDNISMMVKCIQLDRDCADICTLTANLVARGSSFAQHMARQCAEICQQCAAECGRHEHTHCKECAQACQLCQEACVSYAGAQ</sequence>
<dbReference type="EMBL" id="CP120682">
    <property type="protein sequence ID" value="WKN37863.1"/>
    <property type="molecule type" value="Genomic_DNA"/>
</dbReference>
<dbReference type="PANTHER" id="PTHR37310:SF1">
    <property type="entry name" value="CYTOPLASMIC PROTEIN"/>
    <property type="match status" value="1"/>
</dbReference>
<dbReference type="InterPro" id="IPR044543">
    <property type="entry name" value="YHJQ-like"/>
</dbReference>
<dbReference type="CDD" id="cd08026">
    <property type="entry name" value="DUF326"/>
    <property type="match status" value="1"/>
</dbReference>
<gene>
    <name evidence="1" type="ORF">K4G66_03970</name>
</gene>
<evidence type="ECO:0000313" key="1">
    <source>
        <dbReference type="EMBL" id="WKN37863.1"/>
    </source>
</evidence>
<reference evidence="1" key="1">
    <citation type="journal article" date="2023" name="Comput. Struct. Biotechnol. J.">
        <title>Discovery of a novel marine Bacteroidetes with a rich repertoire of carbohydrate-active enzymes.</title>
        <authorList>
            <person name="Chen B."/>
            <person name="Liu G."/>
            <person name="Chen Q."/>
            <person name="Wang H."/>
            <person name="Liu L."/>
            <person name="Tang K."/>
        </authorList>
    </citation>
    <scope>NUCLEOTIDE SEQUENCE</scope>
    <source>
        <strain evidence="1">TK19036</strain>
    </source>
</reference>
<name>A0AA49GQW1_9BACT</name>
<proteinExistence type="predicted"/>
<dbReference type="Gene3D" id="1.20.1270.360">
    <property type="match status" value="1"/>
</dbReference>
<dbReference type="Pfam" id="PF03860">
    <property type="entry name" value="Csp"/>
    <property type="match status" value="1"/>
</dbReference>
<reference evidence="1" key="2">
    <citation type="journal article" date="2024" name="Antonie Van Leeuwenhoek">
        <title>Roseihalotalea indica gen. nov., sp. nov., a halophilic Bacteroidetes from mesopelagic Southwest Indian Ocean with higher carbohydrate metabolic potential.</title>
        <authorList>
            <person name="Chen B."/>
            <person name="Zhang M."/>
            <person name="Lin D."/>
            <person name="Ye J."/>
            <person name="Tang K."/>
        </authorList>
    </citation>
    <scope>NUCLEOTIDE SEQUENCE</scope>
    <source>
        <strain evidence="1">TK19036</strain>
    </source>
</reference>
<organism evidence="1">
    <name type="scientific">Roseihalotalea indica</name>
    <dbReference type="NCBI Taxonomy" id="2867963"/>
    <lineage>
        <taxon>Bacteria</taxon>
        <taxon>Pseudomonadati</taxon>
        <taxon>Bacteroidota</taxon>
        <taxon>Cytophagia</taxon>
        <taxon>Cytophagales</taxon>
        <taxon>Catalimonadaceae</taxon>
        <taxon>Roseihalotalea</taxon>
    </lineage>
</organism>